<proteinExistence type="predicted"/>
<protein>
    <submittedName>
        <fullName evidence="1">Uncharacterized protein</fullName>
    </submittedName>
</protein>
<organism evidence="1 2">
    <name type="scientific">Paramecium primaurelia</name>
    <dbReference type="NCBI Taxonomy" id="5886"/>
    <lineage>
        <taxon>Eukaryota</taxon>
        <taxon>Sar</taxon>
        <taxon>Alveolata</taxon>
        <taxon>Ciliophora</taxon>
        <taxon>Intramacronucleata</taxon>
        <taxon>Oligohymenophorea</taxon>
        <taxon>Peniculida</taxon>
        <taxon>Parameciidae</taxon>
        <taxon>Paramecium</taxon>
    </lineage>
</organism>
<name>A0A8S1NYJ3_PARPR</name>
<dbReference type="Proteomes" id="UP000688137">
    <property type="component" value="Unassembled WGS sequence"/>
</dbReference>
<dbReference type="AlphaFoldDB" id="A0A8S1NYJ3"/>
<keyword evidence="2" id="KW-1185">Reference proteome</keyword>
<dbReference type="EMBL" id="CAJJDM010000093">
    <property type="protein sequence ID" value="CAD8092484.1"/>
    <property type="molecule type" value="Genomic_DNA"/>
</dbReference>
<comment type="caution">
    <text evidence="1">The sequence shown here is derived from an EMBL/GenBank/DDBJ whole genome shotgun (WGS) entry which is preliminary data.</text>
</comment>
<accession>A0A8S1NYJ3</accession>
<reference evidence="1" key="1">
    <citation type="submission" date="2021-01" db="EMBL/GenBank/DDBJ databases">
        <authorList>
            <consortium name="Genoscope - CEA"/>
            <person name="William W."/>
        </authorList>
    </citation>
    <scope>NUCLEOTIDE SEQUENCE</scope>
</reference>
<sequence>MEQNGNFIVQLCNNQFYRMISLFTFLVCSVVSNELLFISLESEYHFTIFSNLIYPMGIELQSGIDQENNIYFYDVTTHGINTGSDIFTIGIWIKGNSQSEKQFIMSIMSIDGASEIVYLENDQIMTIEGNSFEYIDEVWVYVFFLQLDLSSQLICYLDLSITYDLQCQQFSREGEYYLFSFLQPSIFQTELYEIYPWQGEAISITAKLLNMQYDIFDNPIKSLIISNYVELNVIFDLKLYERTQTNVLKDWSDNQHIVKIGNTINPIIIPNQQLLSFQNQNILKLKILKFQIQLLLNFNYLMIFQQMRSLYSYFNLKSQLQMYQQLRQISIHKHY</sequence>
<evidence type="ECO:0000313" key="2">
    <source>
        <dbReference type="Proteomes" id="UP000688137"/>
    </source>
</evidence>
<gene>
    <name evidence="1" type="ORF">PPRIM_AZ9-3.1.T0900210</name>
</gene>
<evidence type="ECO:0000313" key="1">
    <source>
        <dbReference type="EMBL" id="CAD8092484.1"/>
    </source>
</evidence>